<evidence type="ECO:0000313" key="4">
    <source>
        <dbReference type="Proteomes" id="UP000358159"/>
    </source>
</evidence>
<dbReference type="InterPro" id="IPR014914">
    <property type="entry name" value="RES_dom"/>
</dbReference>
<dbReference type="Pfam" id="PF18870">
    <property type="entry name" value="HEPN_RES_NTD1"/>
    <property type="match status" value="1"/>
</dbReference>
<feature type="domain" description="HEPN/RES N-terminal" evidence="2">
    <location>
        <begin position="43"/>
        <end position="184"/>
    </location>
</feature>
<dbReference type="Pfam" id="PF08808">
    <property type="entry name" value="RES"/>
    <property type="match status" value="1"/>
</dbReference>
<proteinExistence type="predicted"/>
<evidence type="ECO:0000313" key="3">
    <source>
        <dbReference type="EMBL" id="MQO55677.1"/>
    </source>
</evidence>
<protein>
    <submittedName>
        <fullName evidence="3">RES family NAD+ phosphorylase</fullName>
    </submittedName>
</protein>
<dbReference type="AlphaFoldDB" id="A0A6A7VPJ1"/>
<accession>A0A6A7VPJ1</accession>
<sequence>MGRIKALMMEMEEHGYDFFEKGEKYVCSHHFEDKYLNGYIKKHGETGVCSYCGHKETVIDMRDLADHIRMTISVYFNDVDSECLPLASSYFDDEEEQIPGIKRAGCFAVPENAEIYEDTSEMMEDLGLHTDCDSLNDDIDHLFEDNMWIKKNPFELWWNEEMELLWKRFAEMVKHSRRFTFLAMPKVSGSENILEELNEVILHTDGVLHQIPIGTTLYRTRSLDKALDNSFGFKDITSAPNASAGQCRMSPAGVSMFYGAFDKETAISESIKSADEKVLVIGEFKTIREITVVDLTTLPTDVSIWMDKWEGFAFLKSFHKDITQPLLKDAKEAIEYVPSQIFTEYLRWMFTDKQGRHVDGLMYKSCKSKKANVVLFCNNEKSRDWVKLENLSVEK</sequence>
<evidence type="ECO:0000259" key="2">
    <source>
        <dbReference type="Pfam" id="PF18870"/>
    </source>
</evidence>
<feature type="domain" description="RES" evidence="1">
    <location>
        <begin position="233"/>
        <end position="378"/>
    </location>
</feature>
<name>A0A6A7VPJ1_9BACT</name>
<gene>
    <name evidence="3" type="ORF">F7D42_08150</name>
</gene>
<dbReference type="EMBL" id="VZAZ01000039">
    <property type="protein sequence ID" value="MQO55677.1"/>
    <property type="molecule type" value="Genomic_DNA"/>
</dbReference>
<dbReference type="Proteomes" id="UP000358159">
    <property type="component" value="Unassembled WGS sequence"/>
</dbReference>
<reference evidence="3 4" key="1">
    <citation type="submission" date="2019-09" db="EMBL/GenBank/DDBJ databases">
        <title>Distinct polysaccharide growth profiles of human intestinal Prevotella copri isolates.</title>
        <authorList>
            <person name="Fehlner-Peach H."/>
            <person name="Magnabosco C."/>
            <person name="Raghavan V."/>
            <person name="Scher J.U."/>
            <person name="Tett A."/>
            <person name="Cox L.M."/>
            <person name="Gottsegen C."/>
            <person name="Watters A."/>
            <person name="Wiltshire- Gordon J.D."/>
            <person name="Segata N."/>
            <person name="Bonneau R."/>
            <person name="Littman D.R."/>
        </authorList>
    </citation>
    <scope>NUCLEOTIDE SEQUENCE [LARGE SCALE GENOMIC DNA]</scope>
    <source>
        <strain evidence="3 4">BVe41219</strain>
    </source>
</reference>
<evidence type="ECO:0000259" key="1">
    <source>
        <dbReference type="Pfam" id="PF08808"/>
    </source>
</evidence>
<dbReference type="RefSeq" id="WP_153094555.1">
    <property type="nucleotide sequence ID" value="NZ_VZAK01000003.1"/>
</dbReference>
<organism evidence="3 4">
    <name type="scientific">Segatella copri</name>
    <dbReference type="NCBI Taxonomy" id="165179"/>
    <lineage>
        <taxon>Bacteria</taxon>
        <taxon>Pseudomonadati</taxon>
        <taxon>Bacteroidota</taxon>
        <taxon>Bacteroidia</taxon>
        <taxon>Bacteroidales</taxon>
        <taxon>Prevotellaceae</taxon>
        <taxon>Segatella</taxon>
    </lineage>
</organism>
<comment type="caution">
    <text evidence="3">The sequence shown here is derived from an EMBL/GenBank/DDBJ whole genome shotgun (WGS) entry which is preliminary data.</text>
</comment>
<dbReference type="InterPro" id="IPR041206">
    <property type="entry name" value="HEPN/RES_NTD1"/>
</dbReference>